<organism evidence="2 3">
    <name type="scientific">Leptospira weilii serovar Ranarum str. ICFT</name>
    <dbReference type="NCBI Taxonomy" id="1218598"/>
    <lineage>
        <taxon>Bacteria</taxon>
        <taxon>Pseudomonadati</taxon>
        <taxon>Spirochaetota</taxon>
        <taxon>Spirochaetia</taxon>
        <taxon>Leptospirales</taxon>
        <taxon>Leptospiraceae</taxon>
        <taxon>Leptospira</taxon>
    </lineage>
</organism>
<accession>N1WG24</accession>
<reference evidence="2" key="1">
    <citation type="submission" date="2013-03" db="EMBL/GenBank/DDBJ databases">
        <authorList>
            <person name="Harkins D.M."/>
            <person name="Durkin A.S."/>
            <person name="Brinkac L.M."/>
            <person name="Haft D.H."/>
            <person name="Selengut J.D."/>
            <person name="Sanka R."/>
            <person name="DePew J."/>
            <person name="Purushe J."/>
            <person name="Hartskeerl R.A."/>
            <person name="Ahmed A."/>
            <person name="van der Linden H."/>
            <person name="Goris M.G.A."/>
            <person name="Vinetz J.M."/>
            <person name="Sutton G.G."/>
            <person name="Nierman W.C."/>
            <person name="Fouts D.E."/>
        </authorList>
    </citation>
    <scope>NUCLEOTIDE SEQUENCE [LARGE SCALE GENOMIC DNA]</scope>
    <source>
        <strain evidence="2">ICFT</strain>
    </source>
</reference>
<name>N1WG24_9LEPT</name>
<dbReference type="EMBL" id="AOHC02000013">
    <property type="protein sequence ID" value="EMY79211.1"/>
    <property type="molecule type" value="Genomic_DNA"/>
</dbReference>
<proteinExistence type="predicted"/>
<dbReference type="Gene3D" id="1.10.10.2910">
    <property type="match status" value="1"/>
</dbReference>
<dbReference type="AlphaFoldDB" id="N1WG24"/>
<evidence type="ECO:0000313" key="2">
    <source>
        <dbReference type="EMBL" id="EMY79211.1"/>
    </source>
</evidence>
<protein>
    <submittedName>
        <fullName evidence="2">PF06114 domain protein</fullName>
    </submittedName>
</protein>
<evidence type="ECO:0000259" key="1">
    <source>
        <dbReference type="Pfam" id="PF06114"/>
    </source>
</evidence>
<dbReference type="Proteomes" id="UP000012313">
    <property type="component" value="Unassembled WGS sequence"/>
</dbReference>
<dbReference type="Pfam" id="PF06114">
    <property type="entry name" value="Peptidase_M78"/>
    <property type="match status" value="1"/>
</dbReference>
<dbReference type="InterPro" id="IPR052345">
    <property type="entry name" value="Rad_response_metalloprotease"/>
</dbReference>
<keyword evidence="3" id="KW-1185">Reference proteome</keyword>
<dbReference type="PANTHER" id="PTHR43236:SF2">
    <property type="entry name" value="BLL0069 PROTEIN"/>
    <property type="match status" value="1"/>
</dbReference>
<dbReference type="STRING" id="1218598.LEP1GSC060_3619"/>
<gene>
    <name evidence="2" type="ORF">LEP1GSC060_3619</name>
</gene>
<dbReference type="RefSeq" id="WP_002995717.1">
    <property type="nucleotide sequence ID" value="NZ_AOHC02000013.1"/>
</dbReference>
<sequence length="173" mass="19876">MISSNNIPQAEACHLSKQAIFAKAESIAQKLKYHAGTDLEPVIQDLGGKIYYVSLEEWYDTQDASIRVYDKNNFEIYISNFTGPLRNRFSLTHELGHYFLHSSEGQKQIVAARSGSNLCEWEANWFAAAFLMPEQEFRDVVEKFSHHKMDYVAAHFLVSRKAADVRYDSIFKS</sequence>
<evidence type="ECO:0000313" key="3">
    <source>
        <dbReference type="Proteomes" id="UP000012313"/>
    </source>
</evidence>
<dbReference type="PANTHER" id="PTHR43236">
    <property type="entry name" value="ANTITOXIN HIGA1"/>
    <property type="match status" value="1"/>
</dbReference>
<dbReference type="OrthoDB" id="9816277at2"/>
<comment type="caution">
    <text evidence="2">The sequence shown here is derived from an EMBL/GenBank/DDBJ whole genome shotgun (WGS) entry which is preliminary data.</text>
</comment>
<feature type="domain" description="IrrE N-terminal-like" evidence="1">
    <location>
        <begin position="62"/>
        <end position="166"/>
    </location>
</feature>
<dbReference type="InterPro" id="IPR010359">
    <property type="entry name" value="IrrE_HExxH"/>
</dbReference>